<keyword evidence="4" id="KW-0472">Membrane</keyword>
<dbReference type="GO" id="GO:0031201">
    <property type="term" value="C:SNARE complex"/>
    <property type="evidence" value="ECO:0007669"/>
    <property type="project" value="TreeGrafter"/>
</dbReference>
<evidence type="ECO:0000313" key="7">
    <source>
        <dbReference type="Proteomes" id="UP001219518"/>
    </source>
</evidence>
<dbReference type="CDD" id="cd15847">
    <property type="entry name" value="SNARE_syntaxin7_like"/>
    <property type="match status" value="1"/>
</dbReference>
<dbReference type="Pfam" id="PF14523">
    <property type="entry name" value="Syntaxin_2"/>
    <property type="match status" value="1"/>
</dbReference>
<dbReference type="SMART" id="SM00503">
    <property type="entry name" value="SynN"/>
    <property type="match status" value="1"/>
</dbReference>
<dbReference type="GO" id="GO:0012505">
    <property type="term" value="C:endomembrane system"/>
    <property type="evidence" value="ECO:0007669"/>
    <property type="project" value="TreeGrafter"/>
</dbReference>
<comment type="similarity">
    <text evidence="1">Belongs to the syntaxin family.</text>
</comment>
<feature type="coiled-coil region" evidence="3">
    <location>
        <begin position="125"/>
        <end position="152"/>
    </location>
</feature>
<organism evidence="6 7">
    <name type="scientific">Frankliniella fusca</name>
    <dbReference type="NCBI Taxonomy" id="407009"/>
    <lineage>
        <taxon>Eukaryota</taxon>
        <taxon>Metazoa</taxon>
        <taxon>Ecdysozoa</taxon>
        <taxon>Arthropoda</taxon>
        <taxon>Hexapoda</taxon>
        <taxon>Insecta</taxon>
        <taxon>Pterygota</taxon>
        <taxon>Neoptera</taxon>
        <taxon>Paraneoptera</taxon>
        <taxon>Thysanoptera</taxon>
        <taxon>Terebrantia</taxon>
        <taxon>Thripoidea</taxon>
        <taxon>Thripidae</taxon>
        <taxon>Frankliniella</taxon>
    </lineage>
</organism>
<dbReference type="InterPro" id="IPR010989">
    <property type="entry name" value="SNARE"/>
</dbReference>
<dbReference type="GO" id="GO:0000149">
    <property type="term" value="F:SNARE binding"/>
    <property type="evidence" value="ECO:0007669"/>
    <property type="project" value="TreeGrafter"/>
</dbReference>
<dbReference type="Proteomes" id="UP001219518">
    <property type="component" value="Unassembled WGS sequence"/>
</dbReference>
<evidence type="ECO:0000256" key="1">
    <source>
        <dbReference type="ARBA" id="ARBA00009063"/>
    </source>
</evidence>
<keyword evidence="2" id="KW-0813">Transport</keyword>
<dbReference type="InterPro" id="IPR000727">
    <property type="entry name" value="T_SNARE_dom"/>
</dbReference>
<dbReference type="PANTHER" id="PTHR19957:SF38">
    <property type="entry name" value="LD27581P"/>
    <property type="match status" value="1"/>
</dbReference>
<keyword evidence="4" id="KW-0812">Transmembrane</keyword>
<accession>A0AAE1LXC9</accession>
<dbReference type="GO" id="GO:0006886">
    <property type="term" value="P:intracellular protein transport"/>
    <property type="evidence" value="ECO:0007669"/>
    <property type="project" value="TreeGrafter"/>
</dbReference>
<evidence type="ECO:0000259" key="5">
    <source>
        <dbReference type="PROSITE" id="PS50192"/>
    </source>
</evidence>
<evidence type="ECO:0000256" key="3">
    <source>
        <dbReference type="SAM" id="Coils"/>
    </source>
</evidence>
<dbReference type="SMART" id="SM00397">
    <property type="entry name" value="t_SNARE"/>
    <property type="match status" value="1"/>
</dbReference>
<comment type="caution">
    <text evidence="6">The sequence shown here is derived from an EMBL/GenBank/DDBJ whole genome shotgun (WGS) entry which is preliminary data.</text>
</comment>
<dbReference type="SUPFAM" id="SSF47661">
    <property type="entry name" value="t-snare proteins"/>
    <property type="match status" value="1"/>
</dbReference>
<protein>
    <submittedName>
        <fullName evidence="6">Syntaxin-7</fullName>
    </submittedName>
</protein>
<dbReference type="AlphaFoldDB" id="A0AAE1LXC9"/>
<proteinExistence type="inferred from homology"/>
<dbReference type="PROSITE" id="PS50192">
    <property type="entry name" value="T_SNARE"/>
    <property type="match status" value="1"/>
</dbReference>
<feature type="transmembrane region" description="Helical" evidence="4">
    <location>
        <begin position="275"/>
        <end position="297"/>
    </location>
</feature>
<sequence>MSFNQGLAGSGNQRSYGATDGVPPVSFAGGLAQSGLAGGGLAGDSNASQFSPTELFNLCENITTNIYKINNGRKEVEREIRSIGTLKDTQALREQIHNTHVSCNELIKQTTHELARHTEVVRRGNRQQKLQAERLREEFSQAVTNYSTAQKQISEKMKLHIPASVPGSTDVYSTEDETEKLLAMERRQQEQKQKQQELAFESGLMEERTQRIQAIENDIIDVNQIMRELSAMVHQQGEVVGSIEDSIENVHGNVEAGRQELQKAAGYQNKYRRKILCLLITAASIVTALGIVIYLSVR</sequence>
<dbReference type="GO" id="GO:0006906">
    <property type="term" value="P:vesicle fusion"/>
    <property type="evidence" value="ECO:0007669"/>
    <property type="project" value="TreeGrafter"/>
</dbReference>
<dbReference type="InterPro" id="IPR045242">
    <property type="entry name" value="Syntaxin"/>
</dbReference>
<dbReference type="EMBL" id="JAHWGI010001444">
    <property type="protein sequence ID" value="KAK3933289.1"/>
    <property type="molecule type" value="Genomic_DNA"/>
</dbReference>
<reference evidence="6" key="1">
    <citation type="submission" date="2021-07" db="EMBL/GenBank/DDBJ databases">
        <authorList>
            <person name="Catto M.A."/>
            <person name="Jacobson A."/>
            <person name="Kennedy G."/>
            <person name="Labadie P."/>
            <person name="Hunt B.G."/>
            <person name="Srinivasan R."/>
        </authorList>
    </citation>
    <scope>NUCLEOTIDE SEQUENCE</scope>
    <source>
        <strain evidence="6">PL_HMW_Pooled</strain>
        <tissue evidence="6">Head</tissue>
    </source>
</reference>
<gene>
    <name evidence="6" type="ORF">KUF71_017877</name>
</gene>
<reference evidence="6" key="2">
    <citation type="journal article" date="2023" name="BMC Genomics">
        <title>Pest status, molecular evolution, and epigenetic factors derived from the genome assembly of Frankliniella fusca, a thysanopteran phytovirus vector.</title>
        <authorList>
            <person name="Catto M.A."/>
            <person name="Labadie P.E."/>
            <person name="Jacobson A.L."/>
            <person name="Kennedy G.G."/>
            <person name="Srinivasan R."/>
            <person name="Hunt B.G."/>
        </authorList>
    </citation>
    <scope>NUCLEOTIDE SEQUENCE</scope>
    <source>
        <strain evidence="6">PL_HMW_Pooled</strain>
    </source>
</reference>
<dbReference type="GO" id="GO:0006836">
    <property type="term" value="P:neurotransmitter transport"/>
    <property type="evidence" value="ECO:0007669"/>
    <property type="project" value="UniProtKB-KW"/>
</dbReference>
<keyword evidence="2" id="KW-0532">Neurotransmitter transport</keyword>
<keyword evidence="3" id="KW-0175">Coiled coil</keyword>
<dbReference type="GO" id="GO:0048278">
    <property type="term" value="P:vesicle docking"/>
    <property type="evidence" value="ECO:0007669"/>
    <property type="project" value="TreeGrafter"/>
</dbReference>
<keyword evidence="4" id="KW-1133">Transmembrane helix</keyword>
<dbReference type="GO" id="GO:0005484">
    <property type="term" value="F:SNAP receptor activity"/>
    <property type="evidence" value="ECO:0007669"/>
    <property type="project" value="TreeGrafter"/>
</dbReference>
<name>A0AAE1LXC9_9NEOP</name>
<evidence type="ECO:0000256" key="2">
    <source>
        <dbReference type="ARBA" id="ARBA00022775"/>
    </source>
</evidence>
<dbReference type="Gene3D" id="1.20.5.110">
    <property type="match status" value="1"/>
</dbReference>
<evidence type="ECO:0000313" key="6">
    <source>
        <dbReference type="EMBL" id="KAK3933289.1"/>
    </source>
</evidence>
<evidence type="ECO:0000256" key="4">
    <source>
        <dbReference type="SAM" id="Phobius"/>
    </source>
</evidence>
<feature type="domain" description="T-SNARE coiled-coil homology" evidence="5">
    <location>
        <begin position="202"/>
        <end position="264"/>
    </location>
</feature>
<dbReference type="Pfam" id="PF05739">
    <property type="entry name" value="SNARE"/>
    <property type="match status" value="1"/>
</dbReference>
<dbReference type="Gene3D" id="1.20.58.70">
    <property type="match status" value="1"/>
</dbReference>
<keyword evidence="7" id="KW-1185">Reference proteome</keyword>
<dbReference type="InterPro" id="IPR006011">
    <property type="entry name" value="Syntaxin_N"/>
</dbReference>
<dbReference type="PANTHER" id="PTHR19957">
    <property type="entry name" value="SYNTAXIN"/>
    <property type="match status" value="1"/>
</dbReference>